<keyword evidence="3" id="KW-1133">Transmembrane helix</keyword>
<feature type="transmembrane region" description="Helical" evidence="3">
    <location>
        <begin position="12"/>
        <end position="35"/>
    </location>
</feature>
<dbReference type="AlphaFoldDB" id="A0A2M8LGX4"/>
<keyword evidence="1" id="KW-0645">Protease</keyword>
<name>A0A2M8LGX4_9BACT</name>
<dbReference type="PANTHER" id="PTHR43343">
    <property type="entry name" value="PEPTIDASE S12"/>
    <property type="match status" value="1"/>
</dbReference>
<keyword evidence="3" id="KW-0472">Membrane</keyword>
<dbReference type="PANTHER" id="PTHR43343:SF3">
    <property type="entry name" value="PROTEASE DO-LIKE 8, CHLOROPLASTIC"/>
    <property type="match status" value="1"/>
</dbReference>
<protein>
    <recommendedName>
        <fullName evidence="4">PDZ domain-containing protein</fullName>
    </recommendedName>
</protein>
<dbReference type="InterPro" id="IPR051201">
    <property type="entry name" value="Chloro_Bact_Ser_Proteases"/>
</dbReference>
<evidence type="ECO:0000256" key="3">
    <source>
        <dbReference type="SAM" id="Phobius"/>
    </source>
</evidence>
<dbReference type="Pfam" id="PF13365">
    <property type="entry name" value="Trypsin_2"/>
    <property type="match status" value="1"/>
</dbReference>
<dbReference type="Gene3D" id="2.30.42.10">
    <property type="match status" value="1"/>
</dbReference>
<dbReference type="InterPro" id="IPR036034">
    <property type="entry name" value="PDZ_sf"/>
</dbReference>
<dbReference type="EMBL" id="PFEU01000015">
    <property type="protein sequence ID" value="PJE76700.1"/>
    <property type="molecule type" value="Genomic_DNA"/>
</dbReference>
<comment type="caution">
    <text evidence="5">The sequence shown here is derived from an EMBL/GenBank/DDBJ whole genome shotgun (WGS) entry which is preliminary data.</text>
</comment>
<feature type="domain" description="PDZ" evidence="4">
    <location>
        <begin position="303"/>
        <end position="393"/>
    </location>
</feature>
<dbReference type="SUPFAM" id="SSF50156">
    <property type="entry name" value="PDZ domain-like"/>
    <property type="match status" value="1"/>
</dbReference>
<dbReference type="SUPFAM" id="SSF50494">
    <property type="entry name" value="Trypsin-like serine proteases"/>
    <property type="match status" value="1"/>
</dbReference>
<dbReference type="Pfam" id="PF13180">
    <property type="entry name" value="PDZ_2"/>
    <property type="match status" value="1"/>
</dbReference>
<organism evidence="5 6">
    <name type="scientific">Candidatus Uhrbacteria bacterium CG10_big_fil_rev_8_21_14_0_10_48_16</name>
    <dbReference type="NCBI Taxonomy" id="1975038"/>
    <lineage>
        <taxon>Bacteria</taxon>
        <taxon>Candidatus Uhriibacteriota</taxon>
    </lineage>
</organism>
<dbReference type="PRINTS" id="PR00834">
    <property type="entry name" value="PROTEASES2C"/>
</dbReference>
<evidence type="ECO:0000256" key="2">
    <source>
        <dbReference type="ARBA" id="ARBA00022801"/>
    </source>
</evidence>
<gene>
    <name evidence="5" type="ORF">COV05_02955</name>
</gene>
<keyword evidence="3" id="KW-0812">Transmembrane</keyword>
<reference evidence="6" key="1">
    <citation type="submission" date="2017-09" db="EMBL/GenBank/DDBJ databases">
        <title>Depth-based differentiation of microbial function through sediment-hosted aquifers and enrichment of novel symbionts in the deep terrestrial subsurface.</title>
        <authorList>
            <person name="Probst A.J."/>
            <person name="Ladd B."/>
            <person name="Jarett J.K."/>
            <person name="Geller-Mcgrath D.E."/>
            <person name="Sieber C.M.K."/>
            <person name="Emerson J.B."/>
            <person name="Anantharaman K."/>
            <person name="Thomas B.C."/>
            <person name="Malmstrom R."/>
            <person name="Stieglmeier M."/>
            <person name="Klingl A."/>
            <person name="Woyke T."/>
            <person name="Ryan C.M."/>
            <person name="Banfield J.F."/>
        </authorList>
    </citation>
    <scope>NUCLEOTIDE SEQUENCE [LARGE SCALE GENOMIC DNA]</scope>
</reference>
<dbReference type="Gene3D" id="2.40.10.120">
    <property type="match status" value="1"/>
</dbReference>
<dbReference type="GO" id="GO:0006508">
    <property type="term" value="P:proteolysis"/>
    <property type="evidence" value="ECO:0007669"/>
    <property type="project" value="UniProtKB-KW"/>
</dbReference>
<dbReference type="SMART" id="SM00228">
    <property type="entry name" value="PDZ"/>
    <property type="match status" value="1"/>
</dbReference>
<dbReference type="Proteomes" id="UP000231436">
    <property type="component" value="Unassembled WGS sequence"/>
</dbReference>
<keyword evidence="2" id="KW-0378">Hydrolase</keyword>
<dbReference type="InterPro" id="IPR009003">
    <property type="entry name" value="Peptidase_S1_PA"/>
</dbReference>
<dbReference type="InterPro" id="IPR001478">
    <property type="entry name" value="PDZ"/>
</dbReference>
<dbReference type="InterPro" id="IPR001940">
    <property type="entry name" value="Peptidase_S1C"/>
</dbReference>
<evidence type="ECO:0000313" key="6">
    <source>
        <dbReference type="Proteomes" id="UP000231436"/>
    </source>
</evidence>
<dbReference type="CDD" id="cd06779">
    <property type="entry name" value="cpPDZ_Deg_HtrA-like"/>
    <property type="match status" value="1"/>
</dbReference>
<sequence>MEETKRSIPHILFVITIAISAVVGSVAGAITTLVFTSQGGSFSWLRASQTSMSPEAVESRIVELIEDESASIAVVERVTPAVVSIVVKKERGKLEQEAGFLFQDRYYPFEPLDEASSAELIEISSGTGFFVTEDGYLLTNRHVVDEEGVSFFVVTNDGDELPAELVDIDPLQDIAVLRVEGDAFPIVTLSDSDTIRIGQTVIAIGNTLSEFRNTVTKGVVSGINRRVSAGDSYNAEVIEQAIQTDAAINPGNSGGPLINLLGEVIGINTAVSFQGESVAFAIPINEAKRAVEDVQLYGRIVRPWLGVRYVLVDPQEEGDQASMYEVGALIVSGDQPGEDGVFAGSPADVAGLQEDDIIIAVNGETLSEDQGLAERISVYRPGDLITITILRGTEQIDIEVTLAEYGE</sequence>
<evidence type="ECO:0000256" key="1">
    <source>
        <dbReference type="ARBA" id="ARBA00022670"/>
    </source>
</evidence>
<dbReference type="GO" id="GO:0004252">
    <property type="term" value="F:serine-type endopeptidase activity"/>
    <property type="evidence" value="ECO:0007669"/>
    <property type="project" value="InterPro"/>
</dbReference>
<evidence type="ECO:0000259" key="4">
    <source>
        <dbReference type="SMART" id="SM00228"/>
    </source>
</evidence>
<accession>A0A2M8LGX4</accession>
<evidence type="ECO:0000313" key="5">
    <source>
        <dbReference type="EMBL" id="PJE76700.1"/>
    </source>
</evidence>
<proteinExistence type="predicted"/>